<dbReference type="SMART" id="SM00530">
    <property type="entry name" value="HTH_XRE"/>
    <property type="match status" value="1"/>
</dbReference>
<evidence type="ECO:0000313" key="3">
    <source>
        <dbReference type="EMBL" id="MBE8717224.1"/>
    </source>
</evidence>
<keyword evidence="1" id="KW-0238">DNA-binding</keyword>
<dbReference type="Gene3D" id="2.60.120.10">
    <property type="entry name" value="Jelly Rolls"/>
    <property type="match status" value="1"/>
</dbReference>
<dbReference type="SUPFAM" id="SSF47413">
    <property type="entry name" value="lambda repressor-like DNA-binding domains"/>
    <property type="match status" value="1"/>
</dbReference>
<dbReference type="Proteomes" id="UP000652567">
    <property type="component" value="Unassembled WGS sequence"/>
</dbReference>
<evidence type="ECO:0000259" key="2">
    <source>
        <dbReference type="PROSITE" id="PS50943"/>
    </source>
</evidence>
<feature type="domain" description="HTH cro/C1-type" evidence="2">
    <location>
        <begin position="26"/>
        <end position="80"/>
    </location>
</feature>
<evidence type="ECO:0000313" key="4">
    <source>
        <dbReference type="Proteomes" id="UP000652567"/>
    </source>
</evidence>
<dbReference type="EMBL" id="PRDL01000001">
    <property type="protein sequence ID" value="MBE8717224.1"/>
    <property type="molecule type" value="Genomic_DNA"/>
</dbReference>
<dbReference type="InterPro" id="IPR001387">
    <property type="entry name" value="Cro/C1-type_HTH"/>
</dbReference>
<accession>A0A928YTP2</accession>
<dbReference type="InterPro" id="IPR050807">
    <property type="entry name" value="TransReg_Diox_bact_type"/>
</dbReference>
<reference evidence="3" key="1">
    <citation type="submission" date="2018-07" db="EMBL/GenBank/DDBJ databases">
        <title>Genome assembly of strain Ka43.</title>
        <authorList>
            <person name="Kukolya J."/>
            <person name="Nagy I."/>
            <person name="Horvath B."/>
            <person name="Toth A."/>
        </authorList>
    </citation>
    <scope>NUCLEOTIDE SEQUENCE</scope>
    <source>
        <strain evidence="3">KB43</strain>
    </source>
</reference>
<dbReference type="CDD" id="cd02209">
    <property type="entry name" value="cupin_XRE_C"/>
    <property type="match status" value="1"/>
</dbReference>
<dbReference type="AlphaFoldDB" id="A0A928YTP2"/>
<name>A0A928YTP2_9GAMM</name>
<dbReference type="GO" id="GO:0003700">
    <property type="term" value="F:DNA-binding transcription factor activity"/>
    <property type="evidence" value="ECO:0007669"/>
    <property type="project" value="TreeGrafter"/>
</dbReference>
<dbReference type="GO" id="GO:0005829">
    <property type="term" value="C:cytosol"/>
    <property type="evidence" value="ECO:0007669"/>
    <property type="project" value="TreeGrafter"/>
</dbReference>
<gene>
    <name evidence="3" type="ORF">C4F51_08500</name>
</gene>
<dbReference type="PANTHER" id="PTHR46797">
    <property type="entry name" value="HTH-TYPE TRANSCRIPTIONAL REGULATOR"/>
    <property type="match status" value="1"/>
</dbReference>
<dbReference type="InterPro" id="IPR010982">
    <property type="entry name" value="Lambda_DNA-bd_dom_sf"/>
</dbReference>
<proteinExistence type="predicted"/>
<sequence length="204" mass="21906">MTENLVFPPESEAAEIATADDIGLRLKCIRERNGLSQRELAKRAGITNSNISMIEQGLVSPSVNSLARVLGGIPMTLAQFFACNPLDIGQVVYRADHLAATAVILANGITRTTVATDKLDRQLTLQKMSFLPETDTGRQLLHTDTELSGTVVFGSLELTAGTLVQQLFAGDAFYLTAGQPYRLRNLSTAHAEVVITTPSGSKTC</sequence>
<dbReference type="CDD" id="cd00093">
    <property type="entry name" value="HTH_XRE"/>
    <property type="match status" value="1"/>
</dbReference>
<dbReference type="GO" id="GO:0003677">
    <property type="term" value="F:DNA binding"/>
    <property type="evidence" value="ECO:0007669"/>
    <property type="project" value="UniProtKB-KW"/>
</dbReference>
<dbReference type="Gene3D" id="1.10.260.40">
    <property type="entry name" value="lambda repressor-like DNA-binding domains"/>
    <property type="match status" value="1"/>
</dbReference>
<dbReference type="RefSeq" id="WP_193908907.1">
    <property type="nucleotide sequence ID" value="NZ_PRDL01000001.1"/>
</dbReference>
<dbReference type="Pfam" id="PF01381">
    <property type="entry name" value="HTH_3"/>
    <property type="match status" value="1"/>
</dbReference>
<dbReference type="PANTHER" id="PTHR46797:SF11">
    <property type="entry name" value="HTH-TYPE TRANSCRIPTIONAL REGULATOR PUUR"/>
    <property type="match status" value="1"/>
</dbReference>
<dbReference type="PROSITE" id="PS50943">
    <property type="entry name" value="HTH_CROC1"/>
    <property type="match status" value="1"/>
</dbReference>
<evidence type="ECO:0000256" key="1">
    <source>
        <dbReference type="ARBA" id="ARBA00023125"/>
    </source>
</evidence>
<keyword evidence="4" id="KW-1185">Reference proteome</keyword>
<dbReference type="SUPFAM" id="SSF51182">
    <property type="entry name" value="RmlC-like cupins"/>
    <property type="match status" value="1"/>
</dbReference>
<dbReference type="InterPro" id="IPR011051">
    <property type="entry name" value="RmlC_Cupin_sf"/>
</dbReference>
<dbReference type="InterPro" id="IPR014710">
    <property type="entry name" value="RmlC-like_jellyroll"/>
</dbReference>
<comment type="caution">
    <text evidence="3">The sequence shown here is derived from an EMBL/GenBank/DDBJ whole genome shotgun (WGS) entry which is preliminary data.</text>
</comment>
<protein>
    <submittedName>
        <fullName evidence="3">Helix-turn-helix domain-containing protein</fullName>
    </submittedName>
</protein>
<organism evidence="3 4">
    <name type="scientific">Cellvibrio polysaccharolyticus</name>
    <dbReference type="NCBI Taxonomy" id="2082724"/>
    <lineage>
        <taxon>Bacteria</taxon>
        <taxon>Pseudomonadati</taxon>
        <taxon>Pseudomonadota</taxon>
        <taxon>Gammaproteobacteria</taxon>
        <taxon>Cellvibrionales</taxon>
        <taxon>Cellvibrionaceae</taxon>
        <taxon>Cellvibrio</taxon>
    </lineage>
</organism>